<dbReference type="KEGG" id="bact:AB656_03430"/>
<protein>
    <submittedName>
        <fullName evidence="2">Uncharacterized protein</fullName>
    </submittedName>
</protein>
<evidence type="ECO:0000313" key="2">
    <source>
        <dbReference type="EMBL" id="KFI40262.1"/>
    </source>
</evidence>
<dbReference type="OrthoDB" id="3233512at2"/>
<evidence type="ECO:0000313" key="3">
    <source>
        <dbReference type="Proteomes" id="UP000029015"/>
    </source>
</evidence>
<sequence>MSTFDLTIIICSTMAGLVIGGLFGALPWKQEQLSDRQQRMQQMTGFIGLCGVLALILTRQDAASWALIIAMIAGVGLVRIPPLYAWIIKRFPVCRPTSKKHKSRTTKKGKTGKR</sequence>
<dbReference type="eggNOG" id="ENOG5031Y8I">
    <property type="taxonomic scope" value="Bacteria"/>
</dbReference>
<dbReference type="RefSeq" id="WP_033503760.1">
    <property type="nucleotide sequence ID" value="NZ_CP011786.1"/>
</dbReference>
<proteinExistence type="predicted"/>
<gene>
    <name evidence="2" type="ORF">BACT_0964</name>
</gene>
<dbReference type="EMBL" id="JGYK01000001">
    <property type="protein sequence ID" value="KFI40262.1"/>
    <property type="molecule type" value="Genomic_DNA"/>
</dbReference>
<dbReference type="AlphaFoldDB" id="A0A086Z162"/>
<dbReference type="STRING" id="1437605.AB656_03430"/>
<name>A0A086Z162_9BIFI</name>
<keyword evidence="1" id="KW-0472">Membrane</keyword>
<dbReference type="PATRIC" id="fig|1437605.7.peg.710"/>
<reference evidence="2 3" key="1">
    <citation type="submission" date="2014-03" db="EMBL/GenBank/DDBJ databases">
        <title>Genomics of Bifidobacteria.</title>
        <authorList>
            <person name="Ventura M."/>
            <person name="Milani C."/>
            <person name="Lugli G.A."/>
        </authorList>
    </citation>
    <scope>NUCLEOTIDE SEQUENCE [LARGE SCALE GENOMIC DNA]</scope>
    <source>
        <strain evidence="2 3">DSM 22766</strain>
    </source>
</reference>
<keyword evidence="1" id="KW-1133">Transmembrane helix</keyword>
<keyword evidence="3" id="KW-1185">Reference proteome</keyword>
<feature type="transmembrane region" description="Helical" evidence="1">
    <location>
        <begin position="40"/>
        <end position="57"/>
    </location>
</feature>
<organism evidence="2 3">
    <name type="scientific">Bifidobacterium actinocoloniiforme DSM 22766</name>
    <dbReference type="NCBI Taxonomy" id="1437605"/>
    <lineage>
        <taxon>Bacteria</taxon>
        <taxon>Bacillati</taxon>
        <taxon>Actinomycetota</taxon>
        <taxon>Actinomycetes</taxon>
        <taxon>Bifidobacteriales</taxon>
        <taxon>Bifidobacteriaceae</taxon>
        <taxon>Bifidobacterium</taxon>
    </lineage>
</organism>
<accession>A0A086Z162</accession>
<evidence type="ECO:0000256" key="1">
    <source>
        <dbReference type="SAM" id="Phobius"/>
    </source>
</evidence>
<keyword evidence="1" id="KW-0812">Transmembrane</keyword>
<comment type="caution">
    <text evidence="2">The sequence shown here is derived from an EMBL/GenBank/DDBJ whole genome shotgun (WGS) entry which is preliminary data.</text>
</comment>
<feature type="transmembrane region" description="Helical" evidence="1">
    <location>
        <begin position="6"/>
        <end position="28"/>
    </location>
</feature>
<dbReference type="Proteomes" id="UP000029015">
    <property type="component" value="Unassembled WGS sequence"/>
</dbReference>
<feature type="transmembrane region" description="Helical" evidence="1">
    <location>
        <begin position="63"/>
        <end position="87"/>
    </location>
</feature>